<evidence type="ECO:0000313" key="4">
    <source>
        <dbReference type="Proteomes" id="UP001604277"/>
    </source>
</evidence>
<evidence type="ECO:0000259" key="2">
    <source>
        <dbReference type="Pfam" id="PF01565"/>
    </source>
</evidence>
<reference evidence="4" key="1">
    <citation type="submission" date="2024-07" db="EMBL/GenBank/DDBJ databases">
        <title>Two chromosome-level genome assemblies of Korean endemic species Abeliophyllum distichum and Forsythia ovata (Oleaceae).</title>
        <authorList>
            <person name="Jang H."/>
        </authorList>
    </citation>
    <scope>NUCLEOTIDE SEQUENCE [LARGE SCALE GENOMIC DNA]</scope>
</reference>
<comment type="caution">
    <text evidence="3">The sequence shown here is derived from an EMBL/GenBank/DDBJ whole genome shotgun (WGS) entry which is preliminary data.</text>
</comment>
<keyword evidence="1" id="KW-1133">Transmembrane helix</keyword>
<sequence>MKIRSGGHDYEGVSYVSDVPFFILICSTFVQSMSVLKMRLHGFKLEQLLVKFLQNCRENLSTVGVGGHFSGGGYGNMMRKYGLSVDNIIDAQIIDVNGRILDRASMGEDLFWAITGGGGSSFGVVLAYKIKLVRVPSTVTVFRVTRTYEQNLTNIVYSYQQVADKLPEEIFVRMTLGVVNSSVRTGEKTNIATFLTLFLGDSEKLLPHE</sequence>
<feature type="transmembrane region" description="Helical" evidence="1">
    <location>
        <begin position="12"/>
        <end position="30"/>
    </location>
</feature>
<name>A0ABD1S0R7_9LAMI</name>
<dbReference type="InterPro" id="IPR016167">
    <property type="entry name" value="FAD-bd_PCMH_sub1"/>
</dbReference>
<gene>
    <name evidence="3" type="ORF">Fot_38072</name>
</gene>
<keyword evidence="1" id="KW-0472">Membrane</keyword>
<feature type="domain" description="FAD linked oxidase N-terminal" evidence="2">
    <location>
        <begin position="60"/>
        <end position="101"/>
    </location>
</feature>
<keyword evidence="4" id="KW-1185">Reference proteome</keyword>
<dbReference type="PANTHER" id="PTHR32448">
    <property type="entry name" value="OS08G0158400 PROTEIN"/>
    <property type="match status" value="1"/>
</dbReference>
<dbReference type="InterPro" id="IPR016169">
    <property type="entry name" value="FAD-bd_PCMH_sub2"/>
</dbReference>
<dbReference type="SUPFAM" id="SSF56176">
    <property type="entry name" value="FAD-binding/transporter-associated domain-like"/>
    <property type="match status" value="1"/>
</dbReference>
<accession>A0ABD1S0R7</accession>
<evidence type="ECO:0000313" key="3">
    <source>
        <dbReference type="EMBL" id="KAL2494315.1"/>
    </source>
</evidence>
<dbReference type="AlphaFoldDB" id="A0ABD1S0R7"/>
<dbReference type="InterPro" id="IPR036318">
    <property type="entry name" value="FAD-bd_PCMH-like_sf"/>
</dbReference>
<dbReference type="Gene3D" id="3.40.462.20">
    <property type="match status" value="1"/>
</dbReference>
<dbReference type="Pfam" id="PF01565">
    <property type="entry name" value="FAD_binding_4"/>
    <property type="match status" value="1"/>
</dbReference>
<proteinExistence type="predicted"/>
<dbReference type="Gene3D" id="3.30.43.10">
    <property type="entry name" value="Uridine Diphospho-n-acetylenolpyruvylglucosamine Reductase, domain 2"/>
    <property type="match status" value="1"/>
</dbReference>
<dbReference type="InterPro" id="IPR006094">
    <property type="entry name" value="Oxid_FAD_bind_N"/>
</dbReference>
<dbReference type="Gene3D" id="3.30.465.10">
    <property type="match status" value="1"/>
</dbReference>
<dbReference type="EMBL" id="JBFOLJ010000011">
    <property type="protein sequence ID" value="KAL2494315.1"/>
    <property type="molecule type" value="Genomic_DNA"/>
</dbReference>
<evidence type="ECO:0000256" key="1">
    <source>
        <dbReference type="SAM" id="Phobius"/>
    </source>
</evidence>
<organism evidence="3 4">
    <name type="scientific">Forsythia ovata</name>
    <dbReference type="NCBI Taxonomy" id="205694"/>
    <lineage>
        <taxon>Eukaryota</taxon>
        <taxon>Viridiplantae</taxon>
        <taxon>Streptophyta</taxon>
        <taxon>Embryophyta</taxon>
        <taxon>Tracheophyta</taxon>
        <taxon>Spermatophyta</taxon>
        <taxon>Magnoliopsida</taxon>
        <taxon>eudicotyledons</taxon>
        <taxon>Gunneridae</taxon>
        <taxon>Pentapetalae</taxon>
        <taxon>asterids</taxon>
        <taxon>lamiids</taxon>
        <taxon>Lamiales</taxon>
        <taxon>Oleaceae</taxon>
        <taxon>Forsythieae</taxon>
        <taxon>Forsythia</taxon>
    </lineage>
</organism>
<dbReference type="Proteomes" id="UP001604277">
    <property type="component" value="Unassembled WGS sequence"/>
</dbReference>
<protein>
    <submittedName>
        <fullName evidence="3">FAD-binding Berberine family protein</fullName>
    </submittedName>
</protein>
<keyword evidence="1" id="KW-0812">Transmembrane</keyword>